<feature type="signal peptide" evidence="1">
    <location>
        <begin position="1"/>
        <end position="23"/>
    </location>
</feature>
<dbReference type="InterPro" id="IPR035940">
    <property type="entry name" value="CAP_sf"/>
</dbReference>
<gene>
    <name evidence="3" type="ORF">IDJ81_12110</name>
</gene>
<evidence type="ECO:0000313" key="4">
    <source>
        <dbReference type="Proteomes" id="UP000663637"/>
    </source>
</evidence>
<sequence length="180" mass="19513">MRTRRVATVIAGTAAIAATAAIAVLPQVAHSQGAVNAFAARLLASHNAERERIGRAPLNWSQKLAGEAQVWAQRLARDGRMYHASAQQRGGAGENLWMGYAGYYTPETMIGAFNAERAQFRPGKFPDVSRTGNWADVAHYTQVVWPGTQEVGCAVARGGQNDFLVCRYWPAGNIWGAQVE</sequence>
<evidence type="ECO:0000313" key="3">
    <source>
        <dbReference type="EMBL" id="QSB44075.1"/>
    </source>
</evidence>
<keyword evidence="1" id="KW-0732">Signal</keyword>
<dbReference type="InterPro" id="IPR018244">
    <property type="entry name" value="Allrgn_V5/Tpx1_CS"/>
</dbReference>
<reference evidence="3 4" key="1">
    <citation type="submission" date="2020-09" db="EMBL/GenBank/DDBJ databases">
        <title>Complete genome sequence of altererythrobacter flavus SS-21NJ, isolated from Dongying oil sludge in Shandong province.</title>
        <authorList>
            <person name="Sun S."/>
            <person name="Zhang Z."/>
        </authorList>
    </citation>
    <scope>NUCLEOTIDE SEQUENCE [LARGE SCALE GENOMIC DNA]</scope>
    <source>
        <strain evidence="3 4">SS-21NJ</strain>
    </source>
</reference>
<dbReference type="Proteomes" id="UP000663637">
    <property type="component" value="Chromosome"/>
</dbReference>
<feature type="chain" id="PRO_5047191724" evidence="1">
    <location>
        <begin position="24"/>
        <end position="180"/>
    </location>
</feature>
<feature type="domain" description="SCP" evidence="2">
    <location>
        <begin position="37"/>
        <end position="176"/>
    </location>
</feature>
<keyword evidence="4" id="KW-1185">Reference proteome</keyword>
<evidence type="ECO:0000259" key="2">
    <source>
        <dbReference type="SMART" id="SM00198"/>
    </source>
</evidence>
<dbReference type="SUPFAM" id="SSF55797">
    <property type="entry name" value="PR-1-like"/>
    <property type="match status" value="1"/>
</dbReference>
<dbReference type="EMBL" id="CP061510">
    <property type="protein sequence ID" value="QSB44075.1"/>
    <property type="molecule type" value="Genomic_DNA"/>
</dbReference>
<protein>
    <submittedName>
        <fullName evidence="3">SCP-like extracellular</fullName>
    </submittedName>
</protein>
<accession>A0ABX7K745</accession>
<evidence type="ECO:0000256" key="1">
    <source>
        <dbReference type="SAM" id="SignalP"/>
    </source>
</evidence>
<dbReference type="InterPro" id="IPR014044">
    <property type="entry name" value="CAP_dom"/>
</dbReference>
<proteinExistence type="predicted"/>
<dbReference type="RefSeq" id="WP_102156086.1">
    <property type="nucleotide sequence ID" value="NZ_CP061510.1"/>
</dbReference>
<dbReference type="PROSITE" id="PS01010">
    <property type="entry name" value="CRISP_2"/>
    <property type="match status" value="1"/>
</dbReference>
<dbReference type="Pfam" id="PF00188">
    <property type="entry name" value="CAP"/>
    <property type="match status" value="1"/>
</dbReference>
<organism evidence="3 4">
    <name type="scientific">Tsuneonella flava</name>
    <dbReference type="NCBI Taxonomy" id="2055955"/>
    <lineage>
        <taxon>Bacteria</taxon>
        <taxon>Pseudomonadati</taxon>
        <taxon>Pseudomonadota</taxon>
        <taxon>Alphaproteobacteria</taxon>
        <taxon>Sphingomonadales</taxon>
        <taxon>Erythrobacteraceae</taxon>
        <taxon>Tsuneonella</taxon>
    </lineage>
</organism>
<dbReference type="SMART" id="SM00198">
    <property type="entry name" value="SCP"/>
    <property type="match status" value="1"/>
</dbReference>
<name>A0ABX7K745_9SPHN</name>
<dbReference type="InterPro" id="IPR001283">
    <property type="entry name" value="CRISP-related"/>
</dbReference>
<dbReference type="Gene3D" id="3.40.33.10">
    <property type="entry name" value="CAP"/>
    <property type="match status" value="1"/>
</dbReference>
<dbReference type="PANTHER" id="PTHR10334">
    <property type="entry name" value="CYSTEINE-RICH SECRETORY PROTEIN-RELATED"/>
    <property type="match status" value="1"/>
</dbReference>
<dbReference type="PRINTS" id="PR00837">
    <property type="entry name" value="V5TPXLIKE"/>
</dbReference>